<dbReference type="AlphaFoldDB" id="A0A2G4SL71"/>
<organism evidence="1 2">
    <name type="scientific">Rhizopus microsporus ATCC 52813</name>
    <dbReference type="NCBI Taxonomy" id="1340429"/>
    <lineage>
        <taxon>Eukaryota</taxon>
        <taxon>Fungi</taxon>
        <taxon>Fungi incertae sedis</taxon>
        <taxon>Mucoromycota</taxon>
        <taxon>Mucoromycotina</taxon>
        <taxon>Mucoromycetes</taxon>
        <taxon>Mucorales</taxon>
        <taxon>Mucorineae</taxon>
        <taxon>Rhizopodaceae</taxon>
        <taxon>Rhizopus</taxon>
    </lineage>
</organism>
<evidence type="ECO:0000313" key="1">
    <source>
        <dbReference type="EMBL" id="PHZ09136.1"/>
    </source>
</evidence>
<keyword evidence="2" id="KW-1185">Reference proteome</keyword>
<sequence length="91" mass="11201">MANVSRYTRYFEKKSPLSFTKWCHKHKLVLTEADERRKKLKENSGSKLTYYTLYVLNKEFMGKIYVAVKWRMHLHLLFYRSRLFKHRQISP</sequence>
<dbReference type="EMBL" id="KZ303860">
    <property type="protein sequence ID" value="PHZ09136.1"/>
    <property type="molecule type" value="Genomic_DNA"/>
</dbReference>
<proteinExistence type="predicted"/>
<evidence type="ECO:0000313" key="2">
    <source>
        <dbReference type="Proteomes" id="UP000242254"/>
    </source>
</evidence>
<dbReference type="RefSeq" id="XP_023462844.1">
    <property type="nucleotide sequence ID" value="XM_023611727.1"/>
</dbReference>
<gene>
    <name evidence="1" type="ORF">RHIMIDRAFT_264077</name>
</gene>
<reference evidence="1 2" key="1">
    <citation type="journal article" date="2016" name="Proc. Natl. Acad. Sci. U.S.A.">
        <title>Lipid metabolic changes in an early divergent fungus govern the establishment of a mutualistic symbiosis with endobacteria.</title>
        <authorList>
            <person name="Lastovetsky O.A."/>
            <person name="Gaspar M.L."/>
            <person name="Mondo S.J."/>
            <person name="LaButti K.M."/>
            <person name="Sandor L."/>
            <person name="Grigoriev I.V."/>
            <person name="Henry S.A."/>
            <person name="Pawlowska T.E."/>
        </authorList>
    </citation>
    <scope>NUCLEOTIDE SEQUENCE [LARGE SCALE GENOMIC DNA]</scope>
    <source>
        <strain evidence="1 2">ATCC 52813</strain>
    </source>
</reference>
<accession>A0A2G4SL71</accession>
<protein>
    <submittedName>
        <fullName evidence="1">Uncharacterized protein</fullName>
    </submittedName>
</protein>
<dbReference type="Proteomes" id="UP000242254">
    <property type="component" value="Unassembled WGS sequence"/>
</dbReference>
<name>A0A2G4SL71_RHIZD</name>
<dbReference type="GeneID" id="35442716"/>